<evidence type="ECO:0000313" key="2">
    <source>
        <dbReference type="EMBL" id="POY76140.1"/>
    </source>
</evidence>
<dbReference type="OrthoDB" id="2536158at2759"/>
<keyword evidence="3" id="KW-1185">Reference proteome</keyword>
<organism evidence="2 3">
    <name type="scientific">Rhodotorula taiwanensis</name>
    <dbReference type="NCBI Taxonomy" id="741276"/>
    <lineage>
        <taxon>Eukaryota</taxon>
        <taxon>Fungi</taxon>
        <taxon>Dikarya</taxon>
        <taxon>Basidiomycota</taxon>
        <taxon>Pucciniomycotina</taxon>
        <taxon>Microbotryomycetes</taxon>
        <taxon>Sporidiobolales</taxon>
        <taxon>Sporidiobolaceae</taxon>
        <taxon>Rhodotorula</taxon>
    </lineage>
</organism>
<evidence type="ECO:0000256" key="1">
    <source>
        <dbReference type="SAM" id="MobiDB-lite"/>
    </source>
</evidence>
<protein>
    <submittedName>
        <fullName evidence="2">Uncharacterized protein</fullName>
    </submittedName>
</protein>
<gene>
    <name evidence="2" type="ORF">BMF94_0863</name>
</gene>
<feature type="region of interest" description="Disordered" evidence="1">
    <location>
        <begin position="115"/>
        <end position="135"/>
    </location>
</feature>
<dbReference type="EMBL" id="PJQD01000008">
    <property type="protein sequence ID" value="POY76140.1"/>
    <property type="molecule type" value="Genomic_DNA"/>
</dbReference>
<evidence type="ECO:0000313" key="3">
    <source>
        <dbReference type="Proteomes" id="UP000237144"/>
    </source>
</evidence>
<feature type="non-terminal residue" evidence="2">
    <location>
        <position position="1"/>
    </location>
</feature>
<reference evidence="2 3" key="1">
    <citation type="journal article" date="2018" name="Front. Microbiol.">
        <title>Prospects for Fungal Bioremediation of Acidic Radioactive Waste Sites: Characterization and Genome Sequence of Rhodotorula taiwanensis MD1149.</title>
        <authorList>
            <person name="Tkavc R."/>
            <person name="Matrosova V.Y."/>
            <person name="Grichenko O.E."/>
            <person name="Gostincar C."/>
            <person name="Volpe R.P."/>
            <person name="Klimenkova P."/>
            <person name="Gaidamakova E.K."/>
            <person name="Zhou C.E."/>
            <person name="Stewart B.J."/>
            <person name="Lyman M.G."/>
            <person name="Malfatti S.A."/>
            <person name="Rubinfeld B."/>
            <person name="Courtot M."/>
            <person name="Singh J."/>
            <person name="Dalgard C.L."/>
            <person name="Hamilton T."/>
            <person name="Frey K.G."/>
            <person name="Gunde-Cimerman N."/>
            <person name="Dugan L."/>
            <person name="Daly M.J."/>
        </authorList>
    </citation>
    <scope>NUCLEOTIDE SEQUENCE [LARGE SCALE GENOMIC DNA]</scope>
    <source>
        <strain evidence="2 3">MD1149</strain>
    </source>
</reference>
<accession>A0A2S5BH93</accession>
<dbReference type="Proteomes" id="UP000237144">
    <property type="component" value="Unassembled WGS sequence"/>
</dbReference>
<name>A0A2S5BH93_9BASI</name>
<sequence>PRGHPLSSLRLKVSKTTVLLPVDGSTTLSELRETLLGALQATAASAGEDDPELASGLPTSSSDIALWRLEAPTKDADGSEAEQWVRLQDEKAGAAKWAVNEADEIGVSFKAADGSFPEPSIVRPVDDYEDERLAA</sequence>
<dbReference type="AlphaFoldDB" id="A0A2S5BH93"/>
<proteinExistence type="predicted"/>
<comment type="caution">
    <text evidence="2">The sequence shown here is derived from an EMBL/GenBank/DDBJ whole genome shotgun (WGS) entry which is preliminary data.</text>
</comment>